<dbReference type="OrthoDB" id="4767464at2759"/>
<dbReference type="AlphaFoldDB" id="A0A7J6J1W8"/>
<dbReference type="RefSeq" id="XP_031881724.1">
    <property type="nucleotide sequence ID" value="XM_032021202.1"/>
</dbReference>
<evidence type="ECO:0000256" key="1">
    <source>
        <dbReference type="SAM" id="MobiDB-lite"/>
    </source>
</evidence>
<protein>
    <submittedName>
        <fullName evidence="2">Uncharacterized protein</fullName>
    </submittedName>
</protein>
<reference evidence="2 3" key="1">
    <citation type="submission" date="2012-08" db="EMBL/GenBank/DDBJ databases">
        <authorList>
            <person name="Gan P.H.P."/>
            <person name="Ikeda K."/>
            <person name="Irieda H."/>
            <person name="Narusaka M."/>
            <person name="O'Connell R.J."/>
            <person name="Narusaka Y."/>
            <person name="Takano Y."/>
            <person name="Kubo Y."/>
            <person name="Shirasu K."/>
        </authorList>
    </citation>
    <scope>NUCLEOTIDE SEQUENCE [LARGE SCALE GENOMIC DNA]</scope>
    <source>
        <strain evidence="2 3">Nara gc5</strain>
    </source>
</reference>
<proteinExistence type="predicted"/>
<gene>
    <name evidence="2" type="ORF">CGGC5_v010161</name>
</gene>
<keyword evidence="3" id="KW-1185">Reference proteome</keyword>
<name>A0A7J6J1W8_COLFN</name>
<comment type="caution">
    <text evidence="2">The sequence shown here is derived from an EMBL/GenBank/DDBJ whole genome shotgun (WGS) entry which is preliminary data.</text>
</comment>
<organism evidence="2 3">
    <name type="scientific">Colletotrichum fructicola (strain Nara gc5)</name>
    <name type="common">Anthracnose fungus</name>
    <name type="synonym">Colletotrichum gloeosporioides (strain Nara gc5)</name>
    <dbReference type="NCBI Taxonomy" id="1213859"/>
    <lineage>
        <taxon>Eukaryota</taxon>
        <taxon>Fungi</taxon>
        <taxon>Dikarya</taxon>
        <taxon>Ascomycota</taxon>
        <taxon>Pezizomycotina</taxon>
        <taxon>Sordariomycetes</taxon>
        <taxon>Hypocreomycetidae</taxon>
        <taxon>Glomerellales</taxon>
        <taxon>Glomerellaceae</taxon>
        <taxon>Colletotrichum</taxon>
        <taxon>Colletotrichum gloeosporioides species complex</taxon>
    </lineage>
</organism>
<feature type="region of interest" description="Disordered" evidence="1">
    <location>
        <begin position="107"/>
        <end position="140"/>
    </location>
</feature>
<evidence type="ECO:0000313" key="3">
    <source>
        <dbReference type="Proteomes" id="UP000011096"/>
    </source>
</evidence>
<sequence>MGSSSSKQKHPTWGPGGNPSKAQQPGGFPPASSIAVAPVTHTGSAPMWNDKGSSRHNDFYRNNTQHLRTDGALNGQKMPPTAPFNVQYEHGKALDKRAERLDNDVKLYKATANPQGRMEKKRGNPDFRGNPPESHEWHDGAAERLDEAGRTWKAAGDARQKMAHDFIGYDSLQGHKGHQKRIQRCYQSGGKRALAAESHRKAFA</sequence>
<evidence type="ECO:0000313" key="2">
    <source>
        <dbReference type="EMBL" id="KAF4483228.1"/>
    </source>
</evidence>
<dbReference type="EMBL" id="ANPB02000005">
    <property type="protein sequence ID" value="KAF4483228.1"/>
    <property type="molecule type" value="Genomic_DNA"/>
</dbReference>
<dbReference type="GeneID" id="43605408"/>
<feature type="region of interest" description="Disordered" evidence="1">
    <location>
        <begin position="1"/>
        <end position="84"/>
    </location>
</feature>
<reference evidence="2 3" key="2">
    <citation type="submission" date="2020-04" db="EMBL/GenBank/DDBJ databases">
        <title>Genome sequencing and assembly of multiple isolates from the Colletotrichum gloeosporioides species complex.</title>
        <authorList>
            <person name="Gan P."/>
            <person name="Shirasu K."/>
        </authorList>
    </citation>
    <scope>NUCLEOTIDE SEQUENCE [LARGE SCALE GENOMIC DNA]</scope>
    <source>
        <strain evidence="2 3">Nara gc5</strain>
    </source>
</reference>
<dbReference type="Proteomes" id="UP000011096">
    <property type="component" value="Unassembled WGS sequence"/>
</dbReference>
<accession>A0A7J6J1W8</accession>
<dbReference type="InParanoid" id="A0A7J6J1W8"/>